<evidence type="ECO:0000313" key="6">
    <source>
        <dbReference type="EMBL" id="MCX2718642.1"/>
    </source>
</evidence>
<dbReference type="SUPFAM" id="SSF46689">
    <property type="entry name" value="Homeodomain-like"/>
    <property type="match status" value="1"/>
</dbReference>
<reference evidence="6" key="1">
    <citation type="submission" date="2022-11" db="EMBL/GenBank/DDBJ databases">
        <title>The characterization of three novel Bacteroidetes species and genomic analysis of their roles in tidal elemental geochemical cycles.</title>
        <authorList>
            <person name="Ma K.-J."/>
        </authorList>
    </citation>
    <scope>NUCLEOTIDE SEQUENCE</scope>
    <source>
        <strain evidence="6">M415</strain>
    </source>
</reference>
<proteinExistence type="predicted"/>
<dbReference type="Gene3D" id="1.10.10.60">
    <property type="entry name" value="Homeodomain-like"/>
    <property type="match status" value="2"/>
</dbReference>
<evidence type="ECO:0000313" key="7">
    <source>
        <dbReference type="Proteomes" id="UP001207116"/>
    </source>
</evidence>
<evidence type="ECO:0000259" key="5">
    <source>
        <dbReference type="PROSITE" id="PS01124"/>
    </source>
</evidence>
<feature type="transmembrane region" description="Helical" evidence="4">
    <location>
        <begin position="102"/>
        <end position="123"/>
    </location>
</feature>
<keyword evidence="4" id="KW-1133">Transmembrane helix</keyword>
<dbReference type="RefSeq" id="WP_266010847.1">
    <property type="nucleotide sequence ID" value="NZ_JAPFQP010000001.1"/>
</dbReference>
<evidence type="ECO:0000256" key="4">
    <source>
        <dbReference type="SAM" id="Phobius"/>
    </source>
</evidence>
<evidence type="ECO:0000256" key="3">
    <source>
        <dbReference type="ARBA" id="ARBA00023163"/>
    </source>
</evidence>
<dbReference type="PANTHER" id="PTHR43280:SF29">
    <property type="entry name" value="ARAC-FAMILY TRANSCRIPTIONAL REGULATOR"/>
    <property type="match status" value="1"/>
</dbReference>
<gene>
    <name evidence="6" type="ORF">OO016_03410</name>
</gene>
<dbReference type="InterPro" id="IPR018060">
    <property type="entry name" value="HTH_AraC"/>
</dbReference>
<keyword evidence="2" id="KW-0238">DNA-binding</keyword>
<feature type="transmembrane region" description="Helical" evidence="4">
    <location>
        <begin position="37"/>
        <end position="58"/>
    </location>
</feature>
<dbReference type="Pfam" id="PF12833">
    <property type="entry name" value="HTH_18"/>
    <property type="match status" value="1"/>
</dbReference>
<feature type="transmembrane region" description="Helical" evidence="4">
    <location>
        <begin position="215"/>
        <end position="233"/>
    </location>
</feature>
<dbReference type="PANTHER" id="PTHR43280">
    <property type="entry name" value="ARAC-FAMILY TRANSCRIPTIONAL REGULATOR"/>
    <property type="match status" value="1"/>
</dbReference>
<feature type="transmembrane region" description="Helical" evidence="4">
    <location>
        <begin position="143"/>
        <end position="161"/>
    </location>
</feature>
<dbReference type="GO" id="GO:0043565">
    <property type="term" value="F:sequence-specific DNA binding"/>
    <property type="evidence" value="ECO:0007669"/>
    <property type="project" value="InterPro"/>
</dbReference>
<evidence type="ECO:0000256" key="2">
    <source>
        <dbReference type="ARBA" id="ARBA00023125"/>
    </source>
</evidence>
<comment type="caution">
    <text evidence="6">The sequence shown here is derived from an EMBL/GenBank/DDBJ whole genome shotgun (WGS) entry which is preliminary data.</text>
</comment>
<accession>A0AAE3MK68</accession>
<keyword evidence="3" id="KW-0804">Transcription</keyword>
<keyword evidence="4" id="KW-0812">Transmembrane</keyword>
<dbReference type="AlphaFoldDB" id="A0AAE3MK68"/>
<evidence type="ECO:0000256" key="1">
    <source>
        <dbReference type="ARBA" id="ARBA00023015"/>
    </source>
</evidence>
<dbReference type="InterPro" id="IPR009057">
    <property type="entry name" value="Homeodomain-like_sf"/>
</dbReference>
<dbReference type="GO" id="GO:0003700">
    <property type="term" value="F:DNA-binding transcription factor activity"/>
    <property type="evidence" value="ECO:0007669"/>
    <property type="project" value="InterPro"/>
</dbReference>
<keyword evidence="1" id="KW-0805">Transcription regulation</keyword>
<dbReference type="SMART" id="SM00342">
    <property type="entry name" value="HTH_ARAC"/>
    <property type="match status" value="1"/>
</dbReference>
<dbReference type="Proteomes" id="UP001207116">
    <property type="component" value="Unassembled WGS sequence"/>
</dbReference>
<dbReference type="PROSITE" id="PS01124">
    <property type="entry name" value="HTH_ARAC_FAMILY_2"/>
    <property type="match status" value="1"/>
</dbReference>
<keyword evidence="7" id="KW-1185">Reference proteome</keyword>
<feature type="domain" description="HTH araC/xylS-type" evidence="5">
    <location>
        <begin position="269"/>
        <end position="370"/>
    </location>
</feature>
<protein>
    <submittedName>
        <fullName evidence="6">Helix-turn-helix domain-containing protein</fullName>
    </submittedName>
</protein>
<feature type="transmembrane region" description="Helical" evidence="4">
    <location>
        <begin position="6"/>
        <end position="28"/>
    </location>
</feature>
<keyword evidence="4" id="KW-0472">Membrane</keyword>
<sequence>MVTSNPILFTLICVFAVQAMILSGLIAFKRPRRLGNIFLALLVFFYALMALNIVLVNVLKDYGMLHVFRYIQMEMIYGIGPTLYFYTKCITNPKFEFKKIHYLHFLPLLLEFIFYRTAIYRIGSDGLYLEELPTYSYVYLTQQWIGVISIWVYSIISLVILTKYQTQLKEYYSKIENLSLKWLQTPILVFVSYHFIWRVITEIDRFVFDKSLREYYFLPNFTVLAVIACWIGFKGYLQKEREVVHLKPPEKKSKNTITEKDEAFLSKFKQLMENQQPYLNPDLNLAMLANLLAMKPKPLSSKINQNFGHNFYDVINSYRVEAFKERLQSAERDKLSLLGHAYECGFYSKSTFNHVFKKITHQTPSEYLRTLKKAS</sequence>
<dbReference type="EMBL" id="JAPFQP010000001">
    <property type="protein sequence ID" value="MCX2718642.1"/>
    <property type="molecule type" value="Genomic_DNA"/>
</dbReference>
<feature type="transmembrane region" description="Helical" evidence="4">
    <location>
        <begin position="182"/>
        <end position="200"/>
    </location>
</feature>
<name>A0AAE3MK68_9FLAO</name>
<organism evidence="6 7">
    <name type="scientific">Lentiprolixibacter aurantiacus</name>
    <dbReference type="NCBI Taxonomy" id="2993939"/>
    <lineage>
        <taxon>Bacteria</taxon>
        <taxon>Pseudomonadati</taxon>
        <taxon>Bacteroidota</taxon>
        <taxon>Flavobacteriia</taxon>
        <taxon>Flavobacteriales</taxon>
        <taxon>Flavobacteriaceae</taxon>
        <taxon>Lentiprolixibacter</taxon>
    </lineage>
</organism>
<feature type="transmembrane region" description="Helical" evidence="4">
    <location>
        <begin position="70"/>
        <end position="90"/>
    </location>
</feature>